<evidence type="ECO:0000313" key="2">
    <source>
        <dbReference type="Proteomes" id="UP000827160"/>
    </source>
</evidence>
<keyword evidence="2" id="KW-1185">Reference proteome</keyword>
<name>A0AAE7SUS0_9CAUD</name>
<sequence length="86" mass="9687">MAKSVCSLMGTSANARQLDAALDGHRLLNEGKRPRVVVWLDGDRPGVVASRRLRDALLLMGYDVKEIKTPRDPKLYAYRTIKEYLS</sequence>
<evidence type="ECO:0000313" key="1">
    <source>
        <dbReference type="EMBL" id="QXP44083.1"/>
    </source>
</evidence>
<protein>
    <submittedName>
        <fullName evidence="1">Primase</fullName>
    </submittedName>
</protein>
<dbReference type="EMBL" id="MZ462995">
    <property type="protein sequence ID" value="QXP44083.1"/>
    <property type="molecule type" value="Genomic_DNA"/>
</dbReference>
<reference evidence="1" key="1">
    <citation type="submission" date="2021-06" db="EMBL/GenBank/DDBJ databases">
        <authorList>
            <person name="Nair S."/>
        </authorList>
    </citation>
    <scope>NUCLEOTIDE SEQUENCE</scope>
</reference>
<organism evidence="1 2">
    <name type="scientific">Stappia phage SI01</name>
    <dbReference type="NCBI Taxonomy" id="2847766"/>
    <lineage>
        <taxon>Viruses</taxon>
        <taxon>Duplodnaviria</taxon>
        <taxon>Heunggongvirae</taxon>
        <taxon>Uroviricota</taxon>
        <taxon>Caudoviricetes</taxon>
        <taxon>Autographivirales</taxon>
        <taxon>Dunnvirinae</taxon>
        <taxon>Songlingvirus</taxon>
        <taxon>Songlingvirus SI01</taxon>
    </lineage>
</organism>
<dbReference type="InterPro" id="IPR034154">
    <property type="entry name" value="TOPRIM_DnaG/twinkle"/>
</dbReference>
<proteinExistence type="predicted"/>
<dbReference type="CDD" id="cd01029">
    <property type="entry name" value="TOPRIM_primases"/>
    <property type="match status" value="1"/>
</dbReference>
<dbReference type="Proteomes" id="UP000827160">
    <property type="component" value="Segment"/>
</dbReference>
<dbReference type="Gene3D" id="3.40.1360.10">
    <property type="match status" value="1"/>
</dbReference>
<accession>A0AAE7SUS0</accession>